<feature type="domain" description="Pyridoxamine 5'-phosphate oxidase N-terminal" evidence="1">
    <location>
        <begin position="37"/>
        <end position="141"/>
    </location>
</feature>
<reference evidence="2 3" key="1">
    <citation type="submission" date="2021-03" db="EMBL/GenBank/DDBJ databases">
        <title>Antimicrobial resistance genes in bacteria isolated from Japanese honey, and their potential for conferring macrolide and lincosamide resistance in the American foulbrood pathogen Paenibacillus larvae.</title>
        <authorList>
            <person name="Okamoto M."/>
            <person name="Kumagai M."/>
            <person name="Kanamori H."/>
            <person name="Takamatsu D."/>
        </authorList>
    </citation>
    <scope>NUCLEOTIDE SEQUENCE [LARGE SCALE GENOMIC DNA]</scope>
    <source>
        <strain evidence="2 3">J21TS7</strain>
    </source>
</reference>
<dbReference type="Proteomes" id="UP000676601">
    <property type="component" value="Unassembled WGS sequence"/>
</dbReference>
<dbReference type="EMBL" id="BORU01000001">
    <property type="protein sequence ID" value="GIO54364.1"/>
    <property type="molecule type" value="Genomic_DNA"/>
</dbReference>
<dbReference type="PANTHER" id="PTHR42815">
    <property type="entry name" value="FAD-BINDING, PUTATIVE (AFU_ORTHOLOGUE AFUA_6G07600)-RELATED"/>
    <property type="match status" value="1"/>
</dbReference>
<keyword evidence="3" id="KW-1185">Reference proteome</keyword>
<feature type="domain" description="Pyridoxamine 5'-phosphate oxidase N-terminal" evidence="1">
    <location>
        <begin position="165"/>
        <end position="269"/>
    </location>
</feature>
<dbReference type="Pfam" id="PF01243">
    <property type="entry name" value="PNPOx_N"/>
    <property type="match status" value="2"/>
</dbReference>
<comment type="caution">
    <text evidence="2">The sequence shown here is derived from an EMBL/GenBank/DDBJ whole genome shotgun (WGS) entry which is preliminary data.</text>
</comment>
<dbReference type="InterPro" id="IPR011576">
    <property type="entry name" value="Pyridox_Oxase_N"/>
</dbReference>
<organism evidence="2 3">
    <name type="scientific">Paenibacillus cineris</name>
    <dbReference type="NCBI Taxonomy" id="237530"/>
    <lineage>
        <taxon>Bacteria</taxon>
        <taxon>Bacillati</taxon>
        <taxon>Bacillota</taxon>
        <taxon>Bacilli</taxon>
        <taxon>Bacillales</taxon>
        <taxon>Paenibacillaceae</taxon>
        <taxon>Paenibacillus</taxon>
    </lineage>
</organism>
<dbReference type="Gene3D" id="2.30.110.10">
    <property type="entry name" value="Electron Transport, Fmn-binding Protein, Chain A"/>
    <property type="match status" value="2"/>
</dbReference>
<evidence type="ECO:0000313" key="2">
    <source>
        <dbReference type="EMBL" id="GIO54364.1"/>
    </source>
</evidence>
<dbReference type="PANTHER" id="PTHR42815:SF2">
    <property type="entry name" value="FAD-BINDING, PUTATIVE (AFU_ORTHOLOGUE AFUA_6G07600)-RELATED"/>
    <property type="match status" value="1"/>
</dbReference>
<name>A0ABQ4LCS7_9BACL</name>
<dbReference type="SUPFAM" id="SSF50475">
    <property type="entry name" value="FMN-binding split barrel"/>
    <property type="match status" value="2"/>
</dbReference>
<accession>A0ABQ4LCS7</accession>
<evidence type="ECO:0000259" key="1">
    <source>
        <dbReference type="Pfam" id="PF01243"/>
    </source>
</evidence>
<sequence>MSVFHEGERMVQQRIGVQATADSIGRMIQPFIPQGFDLFLEQQSIVVIASTDSTGSLWASLITGYPGMIQVKDPKTIEICTQFMLQDPFISNIKHNGNVGLIVIDFEHQIRVRVNGNAEFTDENALRVDVEQIYGNCPKHIQMRSLTPIDRRLGPVQTFGRLGILTPEQNRWIREADTFFIASSGPEGKTDASHRGGNPGFIKMLDDDALVFPDYRGNMLFNTLGNIQINPNTGILFLDFNMGRTLQLTGRSSIVWEVSGEEKLRFPGAQRLVEFRINGVIQAENVIPFDWNFLGYSPYNPSSPIK</sequence>
<proteinExistence type="predicted"/>
<protein>
    <recommendedName>
        <fullName evidence="1">Pyridoxamine 5'-phosphate oxidase N-terminal domain-containing protein</fullName>
    </recommendedName>
</protein>
<dbReference type="InterPro" id="IPR012349">
    <property type="entry name" value="Split_barrel_FMN-bd"/>
</dbReference>
<evidence type="ECO:0000313" key="3">
    <source>
        <dbReference type="Proteomes" id="UP000676601"/>
    </source>
</evidence>
<dbReference type="RefSeq" id="WP_212983858.1">
    <property type="nucleotide sequence ID" value="NZ_BORU01000001.1"/>
</dbReference>
<gene>
    <name evidence="2" type="ORF">J21TS7_26820</name>
</gene>